<evidence type="ECO:0000313" key="1">
    <source>
        <dbReference type="EMBL" id="KZS19336.1"/>
    </source>
</evidence>
<name>A0A162Q274_9CRUS</name>
<keyword evidence="2" id="KW-1185">Reference proteome</keyword>
<dbReference type="EMBL" id="LRGB01000389">
    <property type="protein sequence ID" value="KZS19336.1"/>
    <property type="molecule type" value="Genomic_DNA"/>
</dbReference>
<dbReference type="Proteomes" id="UP000076858">
    <property type="component" value="Unassembled WGS sequence"/>
</dbReference>
<protein>
    <submittedName>
        <fullName evidence="1">Uncharacterized protein</fullName>
    </submittedName>
</protein>
<comment type="caution">
    <text evidence="1">The sequence shown here is derived from an EMBL/GenBank/DDBJ whole genome shotgun (WGS) entry which is preliminary data.</text>
</comment>
<reference evidence="1 2" key="1">
    <citation type="submission" date="2016-03" db="EMBL/GenBank/DDBJ databases">
        <title>EvidentialGene: Evidence-directed Construction of Genes on Genomes.</title>
        <authorList>
            <person name="Gilbert D.G."/>
            <person name="Choi J.-H."/>
            <person name="Mockaitis K."/>
            <person name="Colbourne J."/>
            <person name="Pfrender M."/>
        </authorList>
    </citation>
    <scope>NUCLEOTIDE SEQUENCE [LARGE SCALE GENOMIC DNA]</scope>
    <source>
        <strain evidence="1 2">Xinb3</strain>
        <tissue evidence="1">Complete organism</tissue>
    </source>
</reference>
<dbReference type="AlphaFoldDB" id="A0A162Q274"/>
<sequence>MSTSKLKKKNYWTETFRQMNNGKMGEAKYINVGHRSPVKIDQCKLNILKIKNRPEIKKMVAQLVLTRLAPWYSLYDQAPL</sequence>
<gene>
    <name evidence="1" type="ORF">APZ42_014217</name>
</gene>
<accession>A0A162Q274</accession>
<proteinExistence type="predicted"/>
<organism evidence="1 2">
    <name type="scientific">Daphnia magna</name>
    <dbReference type="NCBI Taxonomy" id="35525"/>
    <lineage>
        <taxon>Eukaryota</taxon>
        <taxon>Metazoa</taxon>
        <taxon>Ecdysozoa</taxon>
        <taxon>Arthropoda</taxon>
        <taxon>Crustacea</taxon>
        <taxon>Branchiopoda</taxon>
        <taxon>Diplostraca</taxon>
        <taxon>Cladocera</taxon>
        <taxon>Anomopoda</taxon>
        <taxon>Daphniidae</taxon>
        <taxon>Daphnia</taxon>
    </lineage>
</organism>
<evidence type="ECO:0000313" key="2">
    <source>
        <dbReference type="Proteomes" id="UP000076858"/>
    </source>
</evidence>